<protein>
    <submittedName>
        <fullName evidence="2">Uncharacterized protein</fullName>
    </submittedName>
</protein>
<dbReference type="OrthoDB" id="1884080at2759"/>
<evidence type="ECO:0000313" key="3">
    <source>
        <dbReference type="Proteomes" id="UP000011115"/>
    </source>
</evidence>
<feature type="compositionally biased region" description="Low complexity" evidence="1">
    <location>
        <begin position="98"/>
        <end position="123"/>
    </location>
</feature>
<dbReference type="InParanoid" id="M1CND2"/>
<dbReference type="PaxDb" id="4113-PGSC0003DMT400071220"/>
<dbReference type="KEGG" id="sot:102587550"/>
<name>M1CND2_SOLTU</name>
<dbReference type="eggNOG" id="ENOG502S5V7">
    <property type="taxonomic scope" value="Eukaryota"/>
</dbReference>
<accession>M1CND2</accession>
<reference evidence="3" key="1">
    <citation type="journal article" date="2011" name="Nature">
        <title>Genome sequence and analysis of the tuber crop potato.</title>
        <authorList>
            <consortium name="The Potato Genome Sequencing Consortium"/>
        </authorList>
    </citation>
    <scope>NUCLEOTIDE SEQUENCE [LARGE SCALE GENOMIC DNA]</scope>
    <source>
        <strain evidence="3">cv. DM1-3 516 R44</strain>
    </source>
</reference>
<gene>
    <name evidence="2" type="primary">LOC102587550</name>
</gene>
<dbReference type="Proteomes" id="UP000011115">
    <property type="component" value="Unassembled WGS sequence"/>
</dbReference>
<organism evidence="2 3">
    <name type="scientific">Solanum tuberosum</name>
    <name type="common">Potato</name>
    <dbReference type="NCBI Taxonomy" id="4113"/>
    <lineage>
        <taxon>Eukaryota</taxon>
        <taxon>Viridiplantae</taxon>
        <taxon>Streptophyta</taxon>
        <taxon>Embryophyta</taxon>
        <taxon>Tracheophyta</taxon>
        <taxon>Spermatophyta</taxon>
        <taxon>Magnoliopsida</taxon>
        <taxon>eudicotyledons</taxon>
        <taxon>Gunneridae</taxon>
        <taxon>Pentapetalae</taxon>
        <taxon>asterids</taxon>
        <taxon>lamiids</taxon>
        <taxon>Solanales</taxon>
        <taxon>Solanaceae</taxon>
        <taxon>Solanoideae</taxon>
        <taxon>Solaneae</taxon>
        <taxon>Solanum</taxon>
    </lineage>
</organism>
<dbReference type="ExpressionAtlas" id="M1CND2">
    <property type="expression patterns" value="baseline"/>
</dbReference>
<dbReference type="GeneID" id="102587550"/>
<dbReference type="HOGENOM" id="CLU_845694_0_0_1"/>
<evidence type="ECO:0000256" key="1">
    <source>
        <dbReference type="SAM" id="MobiDB-lite"/>
    </source>
</evidence>
<evidence type="ECO:0000313" key="2">
    <source>
        <dbReference type="EnsemblPlants" id="PGSC0003DMT400071220"/>
    </source>
</evidence>
<proteinExistence type="predicted"/>
<reference evidence="2" key="2">
    <citation type="submission" date="2015-06" db="UniProtKB">
        <authorList>
            <consortium name="EnsemblPlants"/>
        </authorList>
    </citation>
    <scope>IDENTIFICATION</scope>
    <source>
        <strain evidence="2">DM1-3 516 R44</strain>
    </source>
</reference>
<dbReference type="EnsemblPlants" id="PGSC0003DMT400071220">
    <property type="protein sequence ID" value="PGSC0003DMT400071220"/>
    <property type="gene ID" value="PGSC0003DMG400027693"/>
</dbReference>
<sequence>MLDQRRSFSFSSFDFNSSNNSASLFSSSSSDDFFASNFIMYDTEDDDGDNDDGAYIEINLDPPRFIQKKVREEKEFKNSNSSEVELRISFSSTGIPPTETTTTTTCGTTQHAQGTTTTTTTTTMSKPRRGRLFVSLARIVNEFVAASSVKTSNSVKAIEANNNVAHENGPAHVLPLSKSDCAEMIRTRKDCTMVPSKNNGIMNFIVKLKYKNIPSMLISMVTLKPKNGQIRARQPLLQRGRSSTCRGRDPMNNNNNDLMKLKTCNHSDLNHQDVNHEKSTSSSVAGIINFKTMRGVLDALIVKTSRYCTSATTGGGLLSGNKHNSSKSCPSSIKSSPMHSNVSEEDVRKFYSRDNSVQAAIAHCKKSFGTQAEFDFHI</sequence>
<dbReference type="Gramene" id="PGSC0003DMT400071220">
    <property type="protein sequence ID" value="PGSC0003DMT400071220"/>
    <property type="gene ID" value="PGSC0003DMG400027693"/>
</dbReference>
<feature type="region of interest" description="Disordered" evidence="1">
    <location>
        <begin position="92"/>
        <end position="125"/>
    </location>
</feature>
<keyword evidence="3" id="KW-1185">Reference proteome</keyword>
<dbReference type="RefSeq" id="XP_006362330.1">
    <property type="nucleotide sequence ID" value="XM_006362268.2"/>
</dbReference>
<dbReference type="AlphaFoldDB" id="M1CND2"/>
<dbReference type="OMA" id="HESNCTE"/>
<feature type="region of interest" description="Disordered" evidence="1">
    <location>
        <begin position="319"/>
        <end position="341"/>
    </location>
</feature>